<evidence type="ECO:0000256" key="1">
    <source>
        <dbReference type="SAM" id="MobiDB-lite"/>
    </source>
</evidence>
<evidence type="ECO:0000313" key="2">
    <source>
        <dbReference type="EMBL" id="OWY27773.1"/>
    </source>
</evidence>
<feature type="region of interest" description="Disordered" evidence="1">
    <location>
        <begin position="102"/>
        <end position="125"/>
    </location>
</feature>
<sequence>MVGRRPDILHFHSFAKEHTMSNKENLGSPYASVFTAGNDQYHAVASINEFGPIKHASSLAKVLVEQKAATDEWEALQMAHCSVKQAKALANGDQYHKLAHARLQKEAKQQHEQASPAVFPNARCA</sequence>
<evidence type="ECO:0000313" key="3">
    <source>
        <dbReference type="Proteomes" id="UP000197596"/>
    </source>
</evidence>
<dbReference type="EMBL" id="NJGU01000009">
    <property type="protein sequence ID" value="OWY27773.1"/>
    <property type="molecule type" value="Genomic_DNA"/>
</dbReference>
<accession>A0A246WN82</accession>
<protein>
    <submittedName>
        <fullName evidence="2">Uncharacterized protein</fullName>
    </submittedName>
</protein>
<organism evidence="2 3">
    <name type="scientific">Herbaspirillum robiniae</name>
    <dbReference type="NCBI Taxonomy" id="2014887"/>
    <lineage>
        <taxon>Bacteria</taxon>
        <taxon>Pseudomonadati</taxon>
        <taxon>Pseudomonadota</taxon>
        <taxon>Betaproteobacteria</taxon>
        <taxon>Burkholderiales</taxon>
        <taxon>Oxalobacteraceae</taxon>
        <taxon>Herbaspirillum</taxon>
    </lineage>
</organism>
<dbReference type="Proteomes" id="UP000197596">
    <property type="component" value="Unassembled WGS sequence"/>
</dbReference>
<dbReference type="AlphaFoldDB" id="A0A246WN82"/>
<comment type="caution">
    <text evidence="2">The sequence shown here is derived from an EMBL/GenBank/DDBJ whole genome shotgun (WGS) entry which is preliminary data.</text>
</comment>
<name>A0A246WN82_9BURK</name>
<proteinExistence type="predicted"/>
<reference evidence="2 3" key="1">
    <citation type="submission" date="2017-06" db="EMBL/GenBank/DDBJ databases">
        <title>Herbaspirillum phytohormonus sp. nov., isolated from the root nodule of Robinia pseudoacacia in lead-zinc mine.</title>
        <authorList>
            <person name="Fan M."/>
            <person name="Lin Y."/>
        </authorList>
    </citation>
    <scope>NUCLEOTIDE SEQUENCE [LARGE SCALE GENOMIC DNA]</scope>
    <source>
        <strain evidence="2 3">HZ10</strain>
    </source>
</reference>
<gene>
    <name evidence="2" type="ORF">CEJ42_16935</name>
</gene>